<gene>
    <name evidence="1" type="ORF">PSON_ATCC_30995.1.T0190044</name>
</gene>
<reference evidence="1" key="1">
    <citation type="submission" date="2021-01" db="EMBL/GenBank/DDBJ databases">
        <authorList>
            <consortium name="Genoscope - CEA"/>
            <person name="William W."/>
        </authorList>
    </citation>
    <scope>NUCLEOTIDE SEQUENCE</scope>
</reference>
<protein>
    <submittedName>
        <fullName evidence="1">Uncharacterized protein</fullName>
    </submittedName>
</protein>
<evidence type="ECO:0000313" key="1">
    <source>
        <dbReference type="EMBL" id="CAD8064298.1"/>
    </source>
</evidence>
<dbReference type="AlphaFoldDB" id="A0A8S1L8Z7"/>
<sequence>MFIDAFVRFGQFDHYYFNNERLAIKLLSKSRQHIWSMVSKYNQEQNGQSITYLESNIRTFNLKTSYKNLKQNIYTKKKSNICLTQITYCSNYGYNIKSAKIKNSTRTSSNEFDLGTTICQKQQDGIRYLKEIIILSIQ</sequence>
<dbReference type="OrthoDB" id="303756at2759"/>
<accession>A0A8S1L8Z7</accession>
<dbReference type="Proteomes" id="UP000692954">
    <property type="component" value="Unassembled WGS sequence"/>
</dbReference>
<comment type="caution">
    <text evidence="1">The sequence shown here is derived from an EMBL/GenBank/DDBJ whole genome shotgun (WGS) entry which is preliminary data.</text>
</comment>
<name>A0A8S1L8Z7_9CILI</name>
<evidence type="ECO:0000313" key="2">
    <source>
        <dbReference type="Proteomes" id="UP000692954"/>
    </source>
</evidence>
<organism evidence="1 2">
    <name type="scientific">Paramecium sonneborni</name>
    <dbReference type="NCBI Taxonomy" id="65129"/>
    <lineage>
        <taxon>Eukaryota</taxon>
        <taxon>Sar</taxon>
        <taxon>Alveolata</taxon>
        <taxon>Ciliophora</taxon>
        <taxon>Intramacronucleata</taxon>
        <taxon>Oligohymenophorea</taxon>
        <taxon>Peniculida</taxon>
        <taxon>Parameciidae</taxon>
        <taxon>Paramecium</taxon>
    </lineage>
</organism>
<dbReference type="EMBL" id="CAJJDN010000019">
    <property type="protein sequence ID" value="CAD8064298.1"/>
    <property type="molecule type" value="Genomic_DNA"/>
</dbReference>
<keyword evidence="2" id="KW-1185">Reference proteome</keyword>
<proteinExistence type="predicted"/>